<dbReference type="AlphaFoldDB" id="A0A841FW13"/>
<gene>
    <name evidence="2" type="ORF">HNR73_005393</name>
</gene>
<keyword evidence="1" id="KW-0472">Membrane</keyword>
<dbReference type="RefSeq" id="WP_184790328.1">
    <property type="nucleotide sequence ID" value="NZ_BONT01000093.1"/>
</dbReference>
<evidence type="ECO:0000256" key="1">
    <source>
        <dbReference type="SAM" id="Phobius"/>
    </source>
</evidence>
<comment type="caution">
    <text evidence="2">The sequence shown here is derived from an EMBL/GenBank/DDBJ whole genome shotgun (WGS) entry which is preliminary data.</text>
</comment>
<organism evidence="2 3">
    <name type="scientific">Phytomonospora endophytica</name>
    <dbReference type="NCBI Taxonomy" id="714109"/>
    <lineage>
        <taxon>Bacteria</taxon>
        <taxon>Bacillati</taxon>
        <taxon>Actinomycetota</taxon>
        <taxon>Actinomycetes</taxon>
        <taxon>Micromonosporales</taxon>
        <taxon>Micromonosporaceae</taxon>
        <taxon>Phytomonospora</taxon>
    </lineage>
</organism>
<evidence type="ECO:0000313" key="2">
    <source>
        <dbReference type="EMBL" id="MBB6037517.1"/>
    </source>
</evidence>
<evidence type="ECO:0000313" key="3">
    <source>
        <dbReference type="Proteomes" id="UP000548476"/>
    </source>
</evidence>
<proteinExistence type="predicted"/>
<accession>A0A841FW13</accession>
<dbReference type="Proteomes" id="UP000548476">
    <property type="component" value="Unassembled WGS sequence"/>
</dbReference>
<sequence length="52" mass="5605">MAVHQAPRYSRYSVLREARSGSKSDRALAYTVIAARAVLLGGLLALVVFALD</sequence>
<feature type="transmembrane region" description="Helical" evidence="1">
    <location>
        <begin position="27"/>
        <end position="51"/>
    </location>
</feature>
<reference evidence="2 3" key="1">
    <citation type="submission" date="2020-08" db="EMBL/GenBank/DDBJ databases">
        <title>Genomic Encyclopedia of Type Strains, Phase IV (KMG-IV): sequencing the most valuable type-strain genomes for metagenomic binning, comparative biology and taxonomic classification.</title>
        <authorList>
            <person name="Goeker M."/>
        </authorList>
    </citation>
    <scope>NUCLEOTIDE SEQUENCE [LARGE SCALE GENOMIC DNA]</scope>
    <source>
        <strain evidence="2 3">YIM 65646</strain>
    </source>
</reference>
<keyword evidence="3" id="KW-1185">Reference proteome</keyword>
<keyword evidence="1" id="KW-1133">Transmembrane helix</keyword>
<keyword evidence="1" id="KW-0812">Transmembrane</keyword>
<protein>
    <submittedName>
        <fullName evidence="2">Uncharacterized protein</fullName>
    </submittedName>
</protein>
<name>A0A841FW13_9ACTN</name>
<dbReference type="EMBL" id="JACHGT010000012">
    <property type="protein sequence ID" value="MBB6037517.1"/>
    <property type="molecule type" value="Genomic_DNA"/>
</dbReference>